<evidence type="ECO:0000256" key="8">
    <source>
        <dbReference type="ARBA" id="ARBA00023180"/>
    </source>
</evidence>
<dbReference type="SMART" id="SM00097">
    <property type="entry name" value="WNT1"/>
    <property type="match status" value="1"/>
</dbReference>
<evidence type="ECO:0000256" key="3">
    <source>
        <dbReference type="ARBA" id="ARBA00022473"/>
    </source>
</evidence>
<dbReference type="InterPro" id="IPR018161">
    <property type="entry name" value="Wnt_CS"/>
</dbReference>
<dbReference type="GO" id="GO:0060070">
    <property type="term" value="P:canonical Wnt signaling pathway"/>
    <property type="evidence" value="ECO:0007669"/>
    <property type="project" value="TreeGrafter"/>
</dbReference>
<dbReference type="GO" id="GO:0045165">
    <property type="term" value="P:cell fate commitment"/>
    <property type="evidence" value="ECO:0007669"/>
    <property type="project" value="TreeGrafter"/>
</dbReference>
<dbReference type="FunFam" id="3.30.2460.20:FF:000001">
    <property type="entry name" value="Wnt homolog"/>
    <property type="match status" value="1"/>
</dbReference>
<dbReference type="InterPro" id="IPR005817">
    <property type="entry name" value="Wnt"/>
</dbReference>
<comment type="function">
    <text evidence="10">Ligand for members of the frizzled family of seven transmembrane receptors.</text>
</comment>
<evidence type="ECO:0000256" key="5">
    <source>
        <dbReference type="ARBA" id="ARBA00022530"/>
    </source>
</evidence>
<dbReference type="PANTHER" id="PTHR12027">
    <property type="entry name" value="WNT RELATED"/>
    <property type="match status" value="1"/>
</dbReference>
<keyword evidence="8" id="KW-0325">Glycoprotein</keyword>
<name>A0A0S1NF40_9CRUS</name>
<evidence type="ECO:0000256" key="10">
    <source>
        <dbReference type="RuleBase" id="RU003500"/>
    </source>
</evidence>
<evidence type="ECO:0000256" key="6">
    <source>
        <dbReference type="ARBA" id="ARBA00022687"/>
    </source>
</evidence>
<keyword evidence="6 10" id="KW-0879">Wnt signaling pathway</keyword>
<keyword evidence="3 10" id="KW-0217">Developmental protein</keyword>
<evidence type="ECO:0000256" key="1">
    <source>
        <dbReference type="ARBA" id="ARBA00004498"/>
    </source>
</evidence>
<dbReference type="PROSITE" id="PS00246">
    <property type="entry name" value="WNT1"/>
    <property type="match status" value="1"/>
</dbReference>
<keyword evidence="7" id="KW-1015">Disulfide bond</keyword>
<dbReference type="PANTHER" id="PTHR12027:SF112">
    <property type="entry name" value="PROTEIN WNT-2"/>
    <property type="match status" value="1"/>
</dbReference>
<dbReference type="CDD" id="cd19339">
    <property type="entry name" value="Wnt_Wnt7"/>
    <property type="match status" value="1"/>
</dbReference>
<evidence type="ECO:0000256" key="7">
    <source>
        <dbReference type="ARBA" id="ARBA00023157"/>
    </source>
</evidence>
<dbReference type="EMBL" id="KT818607">
    <property type="protein sequence ID" value="ALL53306.1"/>
    <property type="molecule type" value="mRNA"/>
</dbReference>
<evidence type="ECO:0000313" key="11">
    <source>
        <dbReference type="EMBL" id="ALL53306.1"/>
    </source>
</evidence>
<sequence>MRCGPGLLSVIWLIVFSGFWCFSSVVAIGAHTLCKRFLGLTRKQQQMCARNPEVMFAVGGGAQVAIKECQEQFKNQRWNCSETPGKKAFGYVFPIGSREAAFAYGIWSAGVTHTITQECSKGKIPNCSCDTTKKGGSESQGWRWGGCSANVDFGVNFAKKFVDAREVEGDARSLMNLHNNRAGRKAVETNVITTCKCHGVSGSCTLRTCWQTLPPFREIGNYLKFRFEEARHVKPVRAKNRKKLALKIKSVNHLKKKKLKPSDLVYLSDSPNYCDYNPELGIHGTVGRQCNKTSNGADGCRILCCGRGYNTVVSVVKRQCECKFHWCCSVTCKVCTERVEEHYCK</sequence>
<dbReference type="GO" id="GO:0005109">
    <property type="term" value="F:frizzled binding"/>
    <property type="evidence" value="ECO:0007669"/>
    <property type="project" value="TreeGrafter"/>
</dbReference>
<dbReference type="InterPro" id="IPR043158">
    <property type="entry name" value="Wnt_C"/>
</dbReference>
<evidence type="ECO:0000256" key="2">
    <source>
        <dbReference type="ARBA" id="ARBA00005683"/>
    </source>
</evidence>
<dbReference type="Gene3D" id="3.30.2460.20">
    <property type="match status" value="1"/>
</dbReference>
<evidence type="ECO:0000256" key="4">
    <source>
        <dbReference type="ARBA" id="ARBA00022525"/>
    </source>
</evidence>
<proteinExistence type="evidence at transcript level"/>
<dbReference type="GO" id="GO:0000902">
    <property type="term" value="P:cell morphogenesis"/>
    <property type="evidence" value="ECO:0007669"/>
    <property type="project" value="UniProtKB-ARBA"/>
</dbReference>
<dbReference type="Pfam" id="PF00110">
    <property type="entry name" value="wnt"/>
    <property type="match status" value="1"/>
</dbReference>
<dbReference type="GO" id="GO:0007517">
    <property type="term" value="P:muscle organ development"/>
    <property type="evidence" value="ECO:0007669"/>
    <property type="project" value="UniProtKB-ARBA"/>
</dbReference>
<gene>
    <name evidence="11" type="primary">Wnt7</name>
</gene>
<evidence type="ECO:0000256" key="9">
    <source>
        <dbReference type="ARBA" id="ARBA00023288"/>
    </source>
</evidence>
<protein>
    <recommendedName>
        <fullName evidence="10">Protein Wnt</fullName>
    </recommendedName>
</protein>
<comment type="similarity">
    <text evidence="2 10">Belongs to the Wnt family.</text>
</comment>
<keyword evidence="5" id="KW-0272">Extracellular matrix</keyword>
<reference evidence="11" key="1">
    <citation type="submission" date="2015-09" db="EMBL/GenBank/DDBJ databases">
        <title>Wnt repertoire and expression patterns in the branchiopod Thamnocephalus platyurus.</title>
        <authorList>
            <person name="Pace R.M."/>
            <person name="Constantinou S.J."/>
            <person name="Stangl A.J."/>
            <person name="Nagy L.M."/>
            <person name="Williams T.A."/>
        </authorList>
    </citation>
    <scope>NUCLEOTIDE SEQUENCE</scope>
</reference>
<dbReference type="GO" id="GO:0005125">
    <property type="term" value="F:cytokine activity"/>
    <property type="evidence" value="ECO:0007669"/>
    <property type="project" value="TreeGrafter"/>
</dbReference>
<keyword evidence="9" id="KW-0449">Lipoprotein</keyword>
<organism evidence="11">
    <name type="scientific">Thamnocephalus platyurus</name>
    <dbReference type="NCBI Taxonomy" id="91582"/>
    <lineage>
        <taxon>Eukaryota</taxon>
        <taxon>Metazoa</taxon>
        <taxon>Ecdysozoa</taxon>
        <taxon>Arthropoda</taxon>
        <taxon>Crustacea</taxon>
        <taxon>Branchiopoda</taxon>
        <taxon>Anostraca</taxon>
        <taxon>Thamnocephalidae</taxon>
        <taxon>Thamnocephalus</taxon>
    </lineage>
</organism>
<dbReference type="GO" id="GO:0046330">
    <property type="term" value="P:positive regulation of JNK cascade"/>
    <property type="evidence" value="ECO:0007669"/>
    <property type="project" value="TreeGrafter"/>
</dbReference>
<dbReference type="AlphaFoldDB" id="A0A0S1NF40"/>
<dbReference type="PRINTS" id="PR01349">
    <property type="entry name" value="WNTPROTEIN"/>
</dbReference>
<dbReference type="GO" id="GO:0030182">
    <property type="term" value="P:neuron differentiation"/>
    <property type="evidence" value="ECO:0007669"/>
    <property type="project" value="TreeGrafter"/>
</dbReference>
<comment type="subcellular location">
    <subcellularLocation>
        <location evidence="1 10">Secreted</location>
        <location evidence="1 10">Extracellular space</location>
        <location evidence="1 10">Extracellular matrix</location>
    </subcellularLocation>
</comment>
<dbReference type="GO" id="GO:0005615">
    <property type="term" value="C:extracellular space"/>
    <property type="evidence" value="ECO:0007669"/>
    <property type="project" value="TreeGrafter"/>
</dbReference>
<accession>A0A0S1NF40</accession>
<keyword evidence="4" id="KW-0964">Secreted</keyword>